<evidence type="ECO:0000313" key="2">
    <source>
        <dbReference type="EMBL" id="PIV13511.1"/>
    </source>
</evidence>
<feature type="domain" description="Glycosyltransferase 2-like" evidence="1">
    <location>
        <begin position="7"/>
        <end position="75"/>
    </location>
</feature>
<dbReference type="InterPro" id="IPR001173">
    <property type="entry name" value="Glyco_trans_2-like"/>
</dbReference>
<dbReference type="AlphaFoldDB" id="A0A2H9M1U8"/>
<sequence length="83" mass="9393">MKIAGVIVLYNPNEEVIDNIKSYLEDIEILYAVDNSETKKDEIIKKIESFNKIVYIDNNGNQGMSAALNIAARLAIQNGYDWL</sequence>
<evidence type="ECO:0000313" key="3">
    <source>
        <dbReference type="Proteomes" id="UP000230713"/>
    </source>
</evidence>
<proteinExistence type="predicted"/>
<comment type="caution">
    <text evidence="2">The sequence shown here is derived from an EMBL/GenBank/DDBJ whole genome shotgun (WGS) entry which is preliminary data.</text>
</comment>
<gene>
    <name evidence="2" type="ORF">COS45_02495</name>
</gene>
<dbReference type="InterPro" id="IPR029044">
    <property type="entry name" value="Nucleotide-diphossugar_trans"/>
</dbReference>
<keyword evidence="2" id="KW-0808">Transferase</keyword>
<dbReference type="EMBL" id="PEUT01000057">
    <property type="protein sequence ID" value="PIV13511.1"/>
    <property type="molecule type" value="Genomic_DNA"/>
</dbReference>
<reference evidence="3" key="1">
    <citation type="submission" date="2017-09" db="EMBL/GenBank/DDBJ databases">
        <title>Depth-based differentiation of microbial function through sediment-hosted aquifers and enrichment of novel symbionts in the deep terrestrial subsurface.</title>
        <authorList>
            <person name="Probst A.J."/>
            <person name="Ladd B."/>
            <person name="Jarett J.K."/>
            <person name="Geller-Mcgrath D.E."/>
            <person name="Sieber C.M.K."/>
            <person name="Emerson J.B."/>
            <person name="Anantharaman K."/>
            <person name="Thomas B.C."/>
            <person name="Malmstrom R."/>
            <person name="Stieglmeier M."/>
            <person name="Klingl A."/>
            <person name="Woyke T."/>
            <person name="Ryan C.M."/>
            <person name="Banfield J.F."/>
        </authorList>
    </citation>
    <scope>NUCLEOTIDE SEQUENCE [LARGE SCALE GENOMIC DNA]</scope>
</reference>
<dbReference type="Gene3D" id="3.90.550.10">
    <property type="entry name" value="Spore Coat Polysaccharide Biosynthesis Protein SpsA, Chain A"/>
    <property type="match status" value="1"/>
</dbReference>
<dbReference type="Proteomes" id="UP000230713">
    <property type="component" value="Unassembled WGS sequence"/>
</dbReference>
<dbReference type="Pfam" id="PF00535">
    <property type="entry name" value="Glycos_transf_2"/>
    <property type="match status" value="1"/>
</dbReference>
<protein>
    <submittedName>
        <fullName evidence="2">Glycosyltransferase family 2 protein</fullName>
    </submittedName>
</protein>
<dbReference type="SUPFAM" id="SSF53448">
    <property type="entry name" value="Nucleotide-diphospho-sugar transferases"/>
    <property type="match status" value="1"/>
</dbReference>
<evidence type="ECO:0000259" key="1">
    <source>
        <dbReference type="Pfam" id="PF00535"/>
    </source>
</evidence>
<dbReference type="GO" id="GO:0016740">
    <property type="term" value="F:transferase activity"/>
    <property type="evidence" value="ECO:0007669"/>
    <property type="project" value="UniProtKB-KW"/>
</dbReference>
<feature type="non-terminal residue" evidence="2">
    <location>
        <position position="83"/>
    </location>
</feature>
<accession>A0A2H9M1U8</accession>
<name>A0A2H9M1U8_HUBC1</name>
<organism evidence="2 3">
    <name type="scientific">Huberarchaeum crystalense</name>
    <dbReference type="NCBI Taxonomy" id="2014257"/>
    <lineage>
        <taxon>Archaea</taxon>
        <taxon>Candidatus Huberarchaeota</taxon>
        <taxon>Candidatus Huberarchaeia</taxon>
        <taxon>Candidatus Huberarchaeales</taxon>
        <taxon>Candidatus Huberarchaeaceae</taxon>
        <taxon>Candidatus Huberarchaeum</taxon>
    </lineage>
</organism>